<gene>
    <name evidence="2" type="ORF">OXD698_LOCUS54612</name>
</gene>
<name>A0A820SDX4_9BILA</name>
<feature type="compositionally biased region" description="Polar residues" evidence="1">
    <location>
        <begin position="86"/>
        <end position="95"/>
    </location>
</feature>
<comment type="caution">
    <text evidence="2">The sequence shown here is derived from an EMBL/GenBank/DDBJ whole genome shotgun (WGS) entry which is preliminary data.</text>
</comment>
<evidence type="ECO:0000256" key="1">
    <source>
        <dbReference type="SAM" id="MobiDB-lite"/>
    </source>
</evidence>
<organism evidence="2 3">
    <name type="scientific">Adineta steineri</name>
    <dbReference type="NCBI Taxonomy" id="433720"/>
    <lineage>
        <taxon>Eukaryota</taxon>
        <taxon>Metazoa</taxon>
        <taxon>Spiralia</taxon>
        <taxon>Gnathifera</taxon>
        <taxon>Rotifera</taxon>
        <taxon>Eurotatoria</taxon>
        <taxon>Bdelloidea</taxon>
        <taxon>Adinetida</taxon>
        <taxon>Adinetidae</taxon>
        <taxon>Adineta</taxon>
    </lineage>
</organism>
<protein>
    <submittedName>
        <fullName evidence="2">Uncharacterized protein</fullName>
    </submittedName>
</protein>
<evidence type="ECO:0000313" key="2">
    <source>
        <dbReference type="EMBL" id="CAF4454708.1"/>
    </source>
</evidence>
<feature type="non-terminal residue" evidence="2">
    <location>
        <position position="95"/>
    </location>
</feature>
<feature type="compositionally biased region" description="Low complexity" evidence="1">
    <location>
        <begin position="74"/>
        <end position="85"/>
    </location>
</feature>
<dbReference type="Proteomes" id="UP000663844">
    <property type="component" value="Unassembled WGS sequence"/>
</dbReference>
<sequence length="95" mass="10663">PILHHHATTQQNYYERINRSKQRYPITSTHRGSTLNYDPSKSPLFSTGKQNTTNLQSNEFSANHLLATSLTNRSQSSISNHQPSSATLTNPVIIN</sequence>
<evidence type="ECO:0000313" key="3">
    <source>
        <dbReference type="Proteomes" id="UP000663844"/>
    </source>
</evidence>
<proteinExistence type="predicted"/>
<feature type="region of interest" description="Disordered" evidence="1">
    <location>
        <begin position="72"/>
        <end position="95"/>
    </location>
</feature>
<accession>A0A820SDX4</accession>
<reference evidence="2" key="1">
    <citation type="submission" date="2021-02" db="EMBL/GenBank/DDBJ databases">
        <authorList>
            <person name="Nowell W R."/>
        </authorList>
    </citation>
    <scope>NUCLEOTIDE SEQUENCE</scope>
</reference>
<dbReference type="EMBL" id="CAJOAZ010033433">
    <property type="protein sequence ID" value="CAF4454708.1"/>
    <property type="molecule type" value="Genomic_DNA"/>
</dbReference>
<dbReference type="AlphaFoldDB" id="A0A820SDX4"/>